<reference evidence="10 11" key="1">
    <citation type="submission" date="2024-09" db="EMBL/GenBank/DDBJ databases">
        <title>Genome sequencing and assembly of Phytophthora oleae, isolate VK10A, causative agent of rot of olive drupes.</title>
        <authorList>
            <person name="Conti Taguali S."/>
            <person name="Riolo M."/>
            <person name="La Spada F."/>
            <person name="Cacciola S.O."/>
            <person name="Dionisio G."/>
        </authorList>
    </citation>
    <scope>NUCLEOTIDE SEQUENCE [LARGE SCALE GENOMIC DNA]</scope>
    <source>
        <strain evidence="10 11">VK10A</strain>
    </source>
</reference>
<evidence type="ECO:0000256" key="1">
    <source>
        <dbReference type="ARBA" id="ARBA00004123"/>
    </source>
</evidence>
<proteinExistence type="inferred from homology"/>
<organism evidence="10 11">
    <name type="scientific">Phytophthora oleae</name>
    <dbReference type="NCBI Taxonomy" id="2107226"/>
    <lineage>
        <taxon>Eukaryota</taxon>
        <taxon>Sar</taxon>
        <taxon>Stramenopiles</taxon>
        <taxon>Oomycota</taxon>
        <taxon>Peronosporomycetes</taxon>
        <taxon>Peronosporales</taxon>
        <taxon>Peronosporaceae</taxon>
        <taxon>Phytophthora</taxon>
    </lineage>
</organism>
<evidence type="ECO:0000256" key="4">
    <source>
        <dbReference type="ARBA" id="ARBA00023172"/>
    </source>
</evidence>
<name>A0ABD3G8Z5_9STRA</name>
<feature type="region of interest" description="Disordered" evidence="8">
    <location>
        <begin position="1"/>
        <end position="40"/>
    </location>
</feature>
<evidence type="ECO:0000256" key="8">
    <source>
        <dbReference type="SAM" id="MobiDB-lite"/>
    </source>
</evidence>
<keyword evidence="6 7" id="KW-0539">Nucleus</keyword>
<dbReference type="GO" id="GO:0006310">
    <property type="term" value="P:DNA recombination"/>
    <property type="evidence" value="ECO:0007669"/>
    <property type="project" value="UniProtKB-UniRule"/>
</dbReference>
<dbReference type="PANTHER" id="PTHR16140:SF0">
    <property type="entry name" value="NON-STRUCTURAL MAINTENANCE OF CHROMOSOMES ELEMENT 4"/>
    <property type="match status" value="1"/>
</dbReference>
<keyword evidence="4 7" id="KW-0233">DNA recombination</keyword>
<comment type="subunit">
    <text evidence="7">Component of the SMC5-SMC6 complex.</text>
</comment>
<keyword evidence="11" id="KW-1185">Reference proteome</keyword>
<accession>A0ABD3G8Z5</accession>
<dbReference type="InterPro" id="IPR014854">
    <property type="entry name" value="Nse4_C"/>
</dbReference>
<evidence type="ECO:0000256" key="6">
    <source>
        <dbReference type="ARBA" id="ARBA00023242"/>
    </source>
</evidence>
<comment type="function">
    <text evidence="7">Component of the SMC5-SMC6 complex, that promotes sister chromatid alignment after DNA damage and facilitates double-stranded DNA breaks (DSBs) repair via homologous recombination between sister chromatids.</text>
</comment>
<dbReference type="Proteomes" id="UP001632037">
    <property type="component" value="Unassembled WGS sequence"/>
</dbReference>
<dbReference type="AlphaFoldDB" id="A0ABD3G8Z5"/>
<evidence type="ECO:0000256" key="2">
    <source>
        <dbReference type="ARBA" id="ARBA00008997"/>
    </source>
</evidence>
<evidence type="ECO:0000313" key="10">
    <source>
        <dbReference type="EMBL" id="KAL3674662.1"/>
    </source>
</evidence>
<evidence type="ECO:0000256" key="5">
    <source>
        <dbReference type="ARBA" id="ARBA00023204"/>
    </source>
</evidence>
<protein>
    <recommendedName>
        <fullName evidence="7">Non-structural maintenance of chromosomes element 4</fullName>
    </recommendedName>
</protein>
<dbReference type="GO" id="GO:0030915">
    <property type="term" value="C:Smc5-Smc6 complex"/>
    <property type="evidence" value="ECO:0007669"/>
    <property type="project" value="UniProtKB-UniRule"/>
</dbReference>
<dbReference type="GO" id="GO:0005634">
    <property type="term" value="C:nucleus"/>
    <property type="evidence" value="ECO:0007669"/>
    <property type="project" value="UniProtKB-SubCell"/>
</dbReference>
<evidence type="ECO:0000313" key="11">
    <source>
        <dbReference type="Proteomes" id="UP001632037"/>
    </source>
</evidence>
<comment type="similarity">
    <text evidence="2 7">Belongs to the NSE4 family.</text>
</comment>
<evidence type="ECO:0000256" key="7">
    <source>
        <dbReference type="RuleBase" id="RU365071"/>
    </source>
</evidence>
<feature type="domain" description="Non-structural maintenance of chromosome element 4 C-terminal" evidence="9">
    <location>
        <begin position="199"/>
        <end position="278"/>
    </location>
</feature>
<feature type="compositionally biased region" description="Basic and acidic residues" evidence="8">
    <location>
        <begin position="1"/>
        <end position="11"/>
    </location>
</feature>
<dbReference type="GO" id="GO:0006281">
    <property type="term" value="P:DNA repair"/>
    <property type="evidence" value="ECO:0007669"/>
    <property type="project" value="UniProtKB-UniRule"/>
</dbReference>
<dbReference type="EMBL" id="JBIMZQ010000001">
    <property type="protein sequence ID" value="KAL3674662.1"/>
    <property type="molecule type" value="Genomic_DNA"/>
</dbReference>
<keyword evidence="3 7" id="KW-0227">DNA damage</keyword>
<dbReference type="PANTHER" id="PTHR16140">
    <property type="entry name" value="NON-STRUCTURAL MAINTENANCE OF CHROMOSOMES ELEMENT 4"/>
    <property type="match status" value="1"/>
</dbReference>
<evidence type="ECO:0000259" key="9">
    <source>
        <dbReference type="Pfam" id="PF08743"/>
    </source>
</evidence>
<comment type="caution">
    <text evidence="10">The sequence shown here is derived from an EMBL/GenBank/DDBJ whole genome shotgun (WGS) entry which is preliminary data.</text>
</comment>
<dbReference type="Pfam" id="PF08743">
    <property type="entry name" value="Nse4_C"/>
    <property type="match status" value="1"/>
</dbReference>
<gene>
    <name evidence="10" type="ORF">V7S43_000602</name>
</gene>
<sequence length="285" mass="32252">MKKNPRGEKALTVDNHTTSASWKSRPMMTDSNLTPDERRRTRNWHRELLQQMKENAPVTWQTSTPTHALYESIRYPRESILDSLCLEELESALGRQGWSLNNTDITKVSLIRASGKVCAAHSKFDWETLGNLTGGMFQSVPETNFMFGLLETTEVKKPSKRRRRLTPKDVDIQETQPRAYIAKKGEIEETQGRRLRVLEDVVARAHSFEQTVVNLFDTSFLVHQRSLGICVAATGLPFLENSEGSASDEPDCNHQSIVSITPAQWEELASACGQDEPLVGHREEM</sequence>
<dbReference type="InterPro" id="IPR027786">
    <property type="entry name" value="Nse4/EID"/>
</dbReference>
<keyword evidence="5 7" id="KW-0234">DNA repair</keyword>
<evidence type="ECO:0000256" key="3">
    <source>
        <dbReference type="ARBA" id="ARBA00022763"/>
    </source>
</evidence>
<comment type="subcellular location">
    <subcellularLocation>
        <location evidence="1 7">Nucleus</location>
    </subcellularLocation>
</comment>